<dbReference type="GO" id="GO:0006353">
    <property type="term" value="P:DNA-templated transcription termination"/>
    <property type="evidence" value="ECO:0007669"/>
    <property type="project" value="InterPro"/>
</dbReference>
<protein>
    <submittedName>
        <fullName evidence="8">Uncharacterized protein</fullName>
    </submittedName>
</protein>
<dbReference type="GO" id="GO:0008170">
    <property type="term" value="F:N-methyltransferase activity"/>
    <property type="evidence" value="ECO:0007669"/>
    <property type="project" value="InterPro"/>
</dbReference>
<feature type="domain" description="DNA methylase adenine-specific" evidence="6">
    <location>
        <begin position="363"/>
        <end position="505"/>
    </location>
</feature>
<dbReference type="InterPro" id="IPR002052">
    <property type="entry name" value="DNA_methylase_N6_adenine_CS"/>
</dbReference>
<keyword evidence="2" id="KW-0680">Restriction system</keyword>
<evidence type="ECO:0000259" key="6">
    <source>
        <dbReference type="Pfam" id="PF02384"/>
    </source>
</evidence>
<dbReference type="InterPro" id="IPR000055">
    <property type="entry name" value="Restrct_endonuc_typeI_TRD"/>
</dbReference>
<dbReference type="SUPFAM" id="SSF53335">
    <property type="entry name" value="S-adenosyl-L-methionine-dependent methyltransferases"/>
    <property type="match status" value="1"/>
</dbReference>
<dbReference type="EMBL" id="MN739403">
    <property type="protein sequence ID" value="QHT02908.1"/>
    <property type="molecule type" value="Genomic_DNA"/>
</dbReference>
<evidence type="ECO:0000259" key="5">
    <source>
        <dbReference type="Pfam" id="PF01420"/>
    </source>
</evidence>
<evidence type="ECO:0000313" key="8">
    <source>
        <dbReference type="EMBL" id="QHT02908.1"/>
    </source>
</evidence>
<keyword evidence="4" id="KW-0175">Coiled coil</keyword>
<dbReference type="Pfam" id="PF07498">
    <property type="entry name" value="Rho_N"/>
    <property type="match status" value="1"/>
</dbReference>
<feature type="domain" description="Rho termination factor-like N-terminal" evidence="7">
    <location>
        <begin position="914"/>
        <end position="947"/>
    </location>
</feature>
<dbReference type="AlphaFoldDB" id="A0A6C0CEB0"/>
<feature type="domain" description="DNA methylase adenine-specific" evidence="6">
    <location>
        <begin position="144"/>
        <end position="293"/>
    </location>
</feature>
<evidence type="ECO:0000256" key="1">
    <source>
        <dbReference type="ARBA" id="ARBA00010923"/>
    </source>
</evidence>
<evidence type="ECO:0000256" key="2">
    <source>
        <dbReference type="ARBA" id="ARBA00022747"/>
    </source>
</evidence>
<name>A0A6C0CEB0_9ZZZZ</name>
<reference evidence="8" key="1">
    <citation type="journal article" date="2020" name="Nature">
        <title>Giant virus diversity and host interactions through global metagenomics.</title>
        <authorList>
            <person name="Schulz F."/>
            <person name="Roux S."/>
            <person name="Paez-Espino D."/>
            <person name="Jungbluth S."/>
            <person name="Walsh D.A."/>
            <person name="Denef V.J."/>
            <person name="McMahon K.D."/>
            <person name="Konstantinidis K.T."/>
            <person name="Eloe-Fadrosh E.A."/>
            <person name="Kyrpides N.C."/>
            <person name="Woyke T."/>
        </authorList>
    </citation>
    <scope>NUCLEOTIDE SEQUENCE</scope>
    <source>
        <strain evidence="8">GVMAG-M-3300020727-4</strain>
    </source>
</reference>
<dbReference type="Pfam" id="PF01420">
    <property type="entry name" value="Methylase_S"/>
    <property type="match status" value="2"/>
</dbReference>
<dbReference type="PANTHER" id="PTHR30408">
    <property type="entry name" value="TYPE-1 RESTRICTION ENZYME ECOKI SPECIFICITY PROTEIN"/>
    <property type="match status" value="1"/>
</dbReference>
<dbReference type="GO" id="GO:0003677">
    <property type="term" value="F:DNA binding"/>
    <property type="evidence" value="ECO:0007669"/>
    <property type="project" value="UniProtKB-KW"/>
</dbReference>
<dbReference type="InterPro" id="IPR011112">
    <property type="entry name" value="Rho-like_N"/>
</dbReference>
<dbReference type="PROSITE" id="PS00092">
    <property type="entry name" value="N6_MTASE"/>
    <property type="match status" value="1"/>
</dbReference>
<dbReference type="InterPro" id="IPR044946">
    <property type="entry name" value="Restrct_endonuc_typeI_TRD_sf"/>
</dbReference>
<evidence type="ECO:0000256" key="4">
    <source>
        <dbReference type="SAM" id="Coils"/>
    </source>
</evidence>
<accession>A0A6C0CEB0</accession>
<sequence>MINDKIINNTMSITNREDLKEKIHDIHNYMRNNGIGYGLNSLKTFNVLYGLKKIQDYNLFEKVGLTREECKFNYLLKLANDNSNRTVEVLKETVLQELYENEILKELLFYEIPYEVKDEVYNTLIKEINDISKIEETTKELLSGKIYEYFVGRDQTAISELGAYFTNRHIVDFILSNIDIKINADGSIPKMIDMFGGSGGFTTGYMNYLNDTYKDKINWESELNKIYHFDINKDVLKSAGLELFCLSNGIIPDMNNNIKQTNSFTYNFISEKGFDLILTNPPYGGDKNTKSVKSVKRNLIKTYIQEELKSLTDKNKIEMRKAQLKEIEIINKNDEKTNEKQSVNINSCSDRILKFAKKYKLTGNDKEACSLMLMMDLLNENGKCVGVLKEGIFFDKKYKNLRECLIKNYNVSEVISVPQSQFENTSTKTSIIIFDNTSQKTTQIMFSELNVETYNTNKFIEIDNKIYLEYCKGDIKDVKKVFIKSVSIDDILNNDIISLNSKDYNKVSIIPGEDFKLVKLGDICEFKSYISQIEDNDGIYNYYSCSNNIKKCNNPNINGEYLLLGTRGTIIEAFHYKNGKFGCNNNMLLFNSKSINNKFIYYIITIFKYLLKDYITGSTIPMISKESFKNFEIPIPKTPELINKWVSQISEPYDMKQQKEKRLEELENLIKNKIKNIQENHECEEVKLGDICIINPKNPTNHYNYINYIDIGSIVNNNVEKITKIFKPYPSRAKRFIYKGDIIYSSVRPNLKGYTYISTNIDNGIASTGFILIRSSKLNYLYLYYNLIYNDITDYLVKNTSGSTYPSVNADIFNNFRIAIPKDKSLINNLQPLFDEIEELQKEIKELNDTYNEFLNKLSTSAIKNYDIFMKINENKDKEELNEEYIVDNDEEEKKQYVKKEENDEITSVASSKKSLTVNELKEQCKSLGIKGYSKKKKDELIEMINKHK</sequence>
<keyword evidence="3" id="KW-0238">DNA-binding</keyword>
<proteinExistence type="inferred from homology"/>
<dbReference type="PANTHER" id="PTHR30408:SF13">
    <property type="entry name" value="TYPE I RESTRICTION ENZYME HINDI SPECIFICITY SUBUNIT"/>
    <property type="match status" value="1"/>
</dbReference>
<dbReference type="SUPFAM" id="SSF116734">
    <property type="entry name" value="DNA methylase specificity domain"/>
    <property type="match status" value="2"/>
</dbReference>
<comment type="similarity">
    <text evidence="1">Belongs to the type-I restriction system S methylase family.</text>
</comment>
<organism evidence="8">
    <name type="scientific">viral metagenome</name>
    <dbReference type="NCBI Taxonomy" id="1070528"/>
    <lineage>
        <taxon>unclassified sequences</taxon>
        <taxon>metagenomes</taxon>
        <taxon>organismal metagenomes</taxon>
    </lineage>
</organism>
<dbReference type="GO" id="GO:0032259">
    <property type="term" value="P:methylation"/>
    <property type="evidence" value="ECO:0007669"/>
    <property type="project" value="InterPro"/>
</dbReference>
<dbReference type="InterPro" id="IPR036361">
    <property type="entry name" value="SAP_dom_sf"/>
</dbReference>
<evidence type="ECO:0000256" key="3">
    <source>
        <dbReference type="ARBA" id="ARBA00023125"/>
    </source>
</evidence>
<dbReference type="CDD" id="cd16961">
    <property type="entry name" value="RMtype1_S_TRD-CR_like"/>
    <property type="match status" value="1"/>
</dbReference>
<evidence type="ECO:0000259" key="7">
    <source>
        <dbReference type="Pfam" id="PF07498"/>
    </source>
</evidence>
<feature type="domain" description="Type I restriction modification DNA specificity" evidence="5">
    <location>
        <begin position="513"/>
        <end position="668"/>
    </location>
</feature>
<dbReference type="GO" id="GO:0009307">
    <property type="term" value="P:DNA restriction-modification system"/>
    <property type="evidence" value="ECO:0007669"/>
    <property type="project" value="UniProtKB-KW"/>
</dbReference>
<dbReference type="Pfam" id="PF02384">
    <property type="entry name" value="N6_Mtase"/>
    <property type="match status" value="2"/>
</dbReference>
<dbReference type="InterPro" id="IPR029063">
    <property type="entry name" value="SAM-dependent_MTases_sf"/>
</dbReference>
<feature type="domain" description="Type I restriction modification DNA specificity" evidence="5">
    <location>
        <begin position="682"/>
        <end position="844"/>
    </location>
</feature>
<dbReference type="InterPro" id="IPR003356">
    <property type="entry name" value="DNA_methylase_A-5"/>
</dbReference>
<dbReference type="InterPro" id="IPR052021">
    <property type="entry name" value="Type-I_RS_S_subunit"/>
</dbReference>
<feature type="coiled-coil region" evidence="4">
    <location>
        <begin position="830"/>
        <end position="895"/>
    </location>
</feature>
<dbReference type="Gene3D" id="3.40.50.150">
    <property type="entry name" value="Vaccinia Virus protein VP39"/>
    <property type="match status" value="1"/>
</dbReference>
<dbReference type="Gene3D" id="1.10.720.30">
    <property type="entry name" value="SAP domain"/>
    <property type="match status" value="1"/>
</dbReference>
<dbReference type="Gene3D" id="3.90.220.20">
    <property type="entry name" value="DNA methylase specificity domains"/>
    <property type="match status" value="2"/>
</dbReference>